<gene>
    <name evidence="2" type="ORF">EVEC_LOCUS10038</name>
</gene>
<protein>
    <submittedName>
        <fullName evidence="4">Transthyretin-like family protein</fullName>
    </submittedName>
</protein>
<dbReference type="WBParaSite" id="EVEC_0001069501-mRNA-1">
    <property type="protein sequence ID" value="EVEC_0001069501-mRNA-1"/>
    <property type="gene ID" value="EVEC_0001069501"/>
</dbReference>
<proteinExistence type="predicted"/>
<sequence length="146" mass="16726">MIRYSIMIGLLFSVSTAWTEVVIFEAKGRLLCNGKDHGKQGLAGWPKIVQFWNMETDSPISLAAGFEEVNNRKGIFYVRAVERHGSPVALKILHHCYRSPLKDCYKVDYLPIPSKYENRRFDAGNIELRDSLGTFETRTRDPCIPF</sequence>
<reference evidence="4" key="1">
    <citation type="submission" date="2017-02" db="UniProtKB">
        <authorList>
            <consortium name="WormBaseParasite"/>
        </authorList>
    </citation>
    <scope>IDENTIFICATION</scope>
</reference>
<reference evidence="2 3" key="2">
    <citation type="submission" date="2018-10" db="EMBL/GenBank/DDBJ databases">
        <authorList>
            <consortium name="Pathogen Informatics"/>
        </authorList>
    </citation>
    <scope>NUCLEOTIDE SEQUENCE [LARGE SCALE GENOMIC DNA]</scope>
</reference>
<evidence type="ECO:0000256" key="1">
    <source>
        <dbReference type="SAM" id="SignalP"/>
    </source>
</evidence>
<accession>A0A0N4VIP2</accession>
<dbReference type="Gene3D" id="2.60.40.3330">
    <property type="match status" value="1"/>
</dbReference>
<keyword evidence="1" id="KW-0732">Signal</keyword>
<evidence type="ECO:0000313" key="2">
    <source>
        <dbReference type="EMBL" id="VDD95287.1"/>
    </source>
</evidence>
<dbReference type="EMBL" id="UXUI01010483">
    <property type="protein sequence ID" value="VDD95287.1"/>
    <property type="molecule type" value="Genomic_DNA"/>
</dbReference>
<name>A0A0N4VIP2_ENTVE</name>
<dbReference type="InterPro" id="IPR038479">
    <property type="entry name" value="Transthyretin-like_sf"/>
</dbReference>
<evidence type="ECO:0000313" key="3">
    <source>
        <dbReference type="Proteomes" id="UP000274131"/>
    </source>
</evidence>
<dbReference type="OrthoDB" id="10393986at2759"/>
<feature type="chain" id="PRO_5043122987" evidence="1">
    <location>
        <begin position="20"/>
        <end position="146"/>
    </location>
</feature>
<dbReference type="AlphaFoldDB" id="A0A0N4VIP2"/>
<keyword evidence="3" id="KW-1185">Reference proteome</keyword>
<organism evidence="4">
    <name type="scientific">Enterobius vermicularis</name>
    <name type="common">Human pinworm</name>
    <dbReference type="NCBI Taxonomy" id="51028"/>
    <lineage>
        <taxon>Eukaryota</taxon>
        <taxon>Metazoa</taxon>
        <taxon>Ecdysozoa</taxon>
        <taxon>Nematoda</taxon>
        <taxon>Chromadorea</taxon>
        <taxon>Rhabditida</taxon>
        <taxon>Spirurina</taxon>
        <taxon>Oxyuridomorpha</taxon>
        <taxon>Oxyuroidea</taxon>
        <taxon>Oxyuridae</taxon>
        <taxon>Enterobius</taxon>
    </lineage>
</organism>
<evidence type="ECO:0000313" key="4">
    <source>
        <dbReference type="WBParaSite" id="EVEC_0001069501-mRNA-1"/>
    </source>
</evidence>
<dbReference type="Proteomes" id="UP000274131">
    <property type="component" value="Unassembled WGS sequence"/>
</dbReference>
<feature type="signal peptide" evidence="1">
    <location>
        <begin position="1"/>
        <end position="19"/>
    </location>
</feature>